<evidence type="ECO:0000256" key="2">
    <source>
        <dbReference type="ARBA" id="ARBA00022747"/>
    </source>
</evidence>
<feature type="non-terminal residue" evidence="5">
    <location>
        <position position="1"/>
    </location>
</feature>
<dbReference type="Pfam" id="PF01420">
    <property type="entry name" value="Methylase_S"/>
    <property type="match status" value="1"/>
</dbReference>
<dbReference type="RefSeq" id="WP_006627341.1">
    <property type="nucleotide sequence ID" value="NZ_ADFR01000010.1"/>
</dbReference>
<keyword evidence="3" id="KW-0238">DNA-binding</keyword>
<evidence type="ECO:0000256" key="3">
    <source>
        <dbReference type="ARBA" id="ARBA00023125"/>
    </source>
</evidence>
<dbReference type="PANTHER" id="PTHR30408:SF13">
    <property type="entry name" value="TYPE I RESTRICTION ENZYME HINDI SPECIFICITY SUBUNIT"/>
    <property type="match status" value="1"/>
</dbReference>
<evidence type="ECO:0000313" key="6">
    <source>
        <dbReference type="Proteomes" id="UP000005017"/>
    </source>
</evidence>
<gene>
    <name evidence="5" type="ORF">HMPREF9013_1471</name>
</gene>
<dbReference type="Gene3D" id="3.90.220.20">
    <property type="entry name" value="DNA methylase specificity domains"/>
    <property type="match status" value="1"/>
</dbReference>
<sequence length="236" mass="26191">LEQAQAILASFFIDFSHFGGTAPDDWEQGTLQDIADFSSGYAFKSKELLNTPAPDCYHVFKQGHINRGGGFNSGVTKSWYPISKCASLSKYVLHKGDVLMAMTDMKDNVAILGNTALMTIDDQYIVNQRVGLLRSNGYKCTSYAYIYLLTNSFDFLKNLRSRANSGVQVNLSSAEIKASPVWIASDEVNKEFNSLTEPLLSMIMANDIENQKLLGLRDTLLPRLMSGELDVSDFDL</sequence>
<evidence type="ECO:0000313" key="5">
    <source>
        <dbReference type="EMBL" id="EFC05483.1"/>
    </source>
</evidence>
<dbReference type="CDD" id="cd17278">
    <property type="entry name" value="RMtype1_S_LdeBORF1052P-TRD2-CR2"/>
    <property type="match status" value="1"/>
</dbReference>
<keyword evidence="6" id="KW-1185">Reference proteome</keyword>
<organism evidence="5 6">
    <name type="scientific">Bulleidia extructa W1219</name>
    <dbReference type="NCBI Taxonomy" id="679192"/>
    <lineage>
        <taxon>Bacteria</taxon>
        <taxon>Bacillati</taxon>
        <taxon>Bacillota</taxon>
        <taxon>Erysipelotrichia</taxon>
        <taxon>Erysipelotrichales</taxon>
        <taxon>Erysipelotrichaceae</taxon>
        <taxon>Bulleidia</taxon>
    </lineage>
</organism>
<comment type="caution">
    <text evidence="5">The sequence shown here is derived from an EMBL/GenBank/DDBJ whole genome shotgun (WGS) entry which is preliminary data.</text>
</comment>
<reference evidence="6" key="1">
    <citation type="submission" date="2009-12" db="EMBL/GenBank/DDBJ databases">
        <title>Sequence of Clostridiales genomosp. BVAB3 str. UPII9-5.</title>
        <authorList>
            <person name="Madupu R."/>
            <person name="Durkin A.S."/>
            <person name="Torralba M."/>
            <person name="Methe B."/>
            <person name="Sutton G.G."/>
            <person name="Strausberg R.L."/>
            <person name="Nelson K.E."/>
        </authorList>
    </citation>
    <scope>NUCLEOTIDE SEQUENCE [LARGE SCALE GENOMIC DNA]</scope>
    <source>
        <strain evidence="6">W1219</strain>
    </source>
</reference>
<dbReference type="eggNOG" id="COG0732">
    <property type="taxonomic scope" value="Bacteria"/>
</dbReference>
<dbReference type="PANTHER" id="PTHR30408">
    <property type="entry name" value="TYPE-1 RESTRICTION ENZYME ECOKI SPECIFICITY PROTEIN"/>
    <property type="match status" value="1"/>
</dbReference>
<feature type="domain" description="Type I restriction modification DNA specificity" evidence="4">
    <location>
        <begin position="23"/>
        <end position="190"/>
    </location>
</feature>
<dbReference type="GO" id="GO:0009307">
    <property type="term" value="P:DNA restriction-modification system"/>
    <property type="evidence" value="ECO:0007669"/>
    <property type="project" value="UniProtKB-KW"/>
</dbReference>
<dbReference type="AlphaFoldDB" id="D2MPM8"/>
<keyword evidence="2" id="KW-0680">Restriction system</keyword>
<dbReference type="EMBL" id="ADFR01000010">
    <property type="protein sequence ID" value="EFC05483.1"/>
    <property type="molecule type" value="Genomic_DNA"/>
</dbReference>
<dbReference type="InterPro" id="IPR052021">
    <property type="entry name" value="Type-I_RS_S_subunit"/>
</dbReference>
<evidence type="ECO:0000256" key="1">
    <source>
        <dbReference type="ARBA" id="ARBA00010923"/>
    </source>
</evidence>
<proteinExistence type="inferred from homology"/>
<comment type="similarity">
    <text evidence="1">Belongs to the type-I restriction system S methylase family.</text>
</comment>
<dbReference type="InterPro" id="IPR000055">
    <property type="entry name" value="Restrct_endonuc_typeI_TRD"/>
</dbReference>
<dbReference type="Proteomes" id="UP000005017">
    <property type="component" value="Unassembled WGS sequence"/>
</dbReference>
<dbReference type="InterPro" id="IPR044946">
    <property type="entry name" value="Restrct_endonuc_typeI_TRD_sf"/>
</dbReference>
<dbReference type="GO" id="GO:0003677">
    <property type="term" value="F:DNA binding"/>
    <property type="evidence" value="ECO:0007669"/>
    <property type="project" value="UniProtKB-KW"/>
</dbReference>
<evidence type="ECO:0000259" key="4">
    <source>
        <dbReference type="Pfam" id="PF01420"/>
    </source>
</evidence>
<dbReference type="SUPFAM" id="SSF116734">
    <property type="entry name" value="DNA methylase specificity domain"/>
    <property type="match status" value="1"/>
</dbReference>
<accession>D2MPM8</accession>
<name>D2MPM8_9FIRM</name>
<dbReference type="STRING" id="679192.HMPREF9013_1471"/>
<protein>
    <submittedName>
        <fullName evidence="5">Type I restriction-modification system, S subunit family protein</fullName>
    </submittedName>
</protein>